<evidence type="ECO:0000313" key="2">
    <source>
        <dbReference type="EMBL" id="PSB18020.1"/>
    </source>
</evidence>
<dbReference type="Proteomes" id="UP000238634">
    <property type="component" value="Unassembled WGS sequence"/>
</dbReference>
<dbReference type="OrthoDB" id="535637at2"/>
<reference evidence="2 3" key="1">
    <citation type="submission" date="2018-02" db="EMBL/GenBank/DDBJ databases">
        <authorList>
            <person name="Cohen D.B."/>
            <person name="Kent A.D."/>
        </authorList>
    </citation>
    <scope>NUCLEOTIDE SEQUENCE [LARGE SCALE GENOMIC DNA]</scope>
    <source>
        <strain evidence="2 3">ULC007</strain>
    </source>
</reference>
<sequence length="59" mass="7060">MLPTTEQNFTSVYVCQMLSNFYRSVELFRFNDRTGEIYIFAGEELQVVISRDGKWRFIL</sequence>
<organism evidence="2 3">
    <name type="scientific">Phormidesmis priestleyi ULC007</name>
    <dbReference type="NCBI Taxonomy" id="1920490"/>
    <lineage>
        <taxon>Bacteria</taxon>
        <taxon>Bacillati</taxon>
        <taxon>Cyanobacteriota</taxon>
        <taxon>Cyanophyceae</taxon>
        <taxon>Leptolyngbyales</taxon>
        <taxon>Leptolyngbyaceae</taxon>
        <taxon>Phormidesmis</taxon>
    </lineage>
</organism>
<dbReference type="RefSeq" id="WP_073073542.1">
    <property type="nucleotide sequence ID" value="NZ_MPPI01000023.1"/>
</dbReference>
<accession>A0A2T1DBZ9</accession>
<feature type="domain" description="DUF6888" evidence="1">
    <location>
        <begin position="3"/>
        <end position="56"/>
    </location>
</feature>
<reference evidence="2 3" key="2">
    <citation type="submission" date="2018-03" db="EMBL/GenBank/DDBJ databases">
        <title>The ancient ancestry and fast evolution of plastids.</title>
        <authorList>
            <person name="Moore K.R."/>
            <person name="Magnabosco C."/>
            <person name="Momper L."/>
            <person name="Gold D.A."/>
            <person name="Bosak T."/>
            <person name="Fournier G.P."/>
        </authorList>
    </citation>
    <scope>NUCLEOTIDE SEQUENCE [LARGE SCALE GENOMIC DNA]</scope>
    <source>
        <strain evidence="2 3">ULC007</strain>
    </source>
</reference>
<evidence type="ECO:0000313" key="3">
    <source>
        <dbReference type="Proteomes" id="UP000238634"/>
    </source>
</evidence>
<keyword evidence="3" id="KW-1185">Reference proteome</keyword>
<name>A0A2T1DBZ9_9CYAN</name>
<dbReference type="Pfam" id="PF21828">
    <property type="entry name" value="DUF6888"/>
    <property type="match status" value="1"/>
</dbReference>
<dbReference type="InterPro" id="IPR054181">
    <property type="entry name" value="DUF6888"/>
</dbReference>
<dbReference type="EMBL" id="PVWG01000021">
    <property type="protein sequence ID" value="PSB18020.1"/>
    <property type="molecule type" value="Genomic_DNA"/>
</dbReference>
<evidence type="ECO:0000259" key="1">
    <source>
        <dbReference type="Pfam" id="PF21828"/>
    </source>
</evidence>
<protein>
    <recommendedName>
        <fullName evidence="1">DUF6888 domain-containing protein</fullName>
    </recommendedName>
</protein>
<gene>
    <name evidence="2" type="ORF">C7B65_16870</name>
</gene>
<comment type="caution">
    <text evidence="2">The sequence shown here is derived from an EMBL/GenBank/DDBJ whole genome shotgun (WGS) entry which is preliminary data.</text>
</comment>
<proteinExistence type="predicted"/>
<dbReference type="AlphaFoldDB" id="A0A2T1DBZ9"/>